<name>A0A090REA3_9GAMM</name>
<dbReference type="EMBL" id="BBMN01000009">
    <property type="protein sequence ID" value="GAL05902.1"/>
    <property type="molecule type" value="Genomic_DNA"/>
</dbReference>
<gene>
    <name evidence="2" type="ORF">JCM19237_1542</name>
</gene>
<accession>A0A090REA3</accession>
<reference evidence="2 3" key="1">
    <citation type="journal article" date="2014" name="Genome Announc.">
        <title>Draft Genome Sequences of Two Vibrionaceae Species, Vibrio ponticus C121 and Photobacterium aphoticum C119, Isolated as Coral Reef Microbiota.</title>
        <authorList>
            <person name="Al-saari N."/>
            <person name="Meirelles P.M."/>
            <person name="Mino S."/>
            <person name="Suda W."/>
            <person name="Oshima K."/>
            <person name="Hattori M."/>
            <person name="Ohkuma M."/>
            <person name="Thompson F.L."/>
            <person name="Gomez-Gil B."/>
            <person name="Sawabe T."/>
            <person name="Sawabe T."/>
        </authorList>
    </citation>
    <scope>NUCLEOTIDE SEQUENCE [LARGE SCALE GENOMIC DNA]</scope>
    <source>
        <strain evidence="2 3">JCM 19237</strain>
    </source>
</reference>
<evidence type="ECO:0000313" key="2">
    <source>
        <dbReference type="EMBL" id="GAL05902.1"/>
    </source>
</evidence>
<dbReference type="AlphaFoldDB" id="A0A090REA3"/>
<feature type="region of interest" description="Disordered" evidence="1">
    <location>
        <begin position="1"/>
        <end position="38"/>
    </location>
</feature>
<evidence type="ECO:0000256" key="1">
    <source>
        <dbReference type="SAM" id="MobiDB-lite"/>
    </source>
</evidence>
<dbReference type="Proteomes" id="UP000029227">
    <property type="component" value="Unassembled WGS sequence"/>
</dbReference>
<proteinExistence type="predicted"/>
<organism evidence="2 3">
    <name type="scientific">Photobacterium aphoticum</name>
    <dbReference type="NCBI Taxonomy" id="754436"/>
    <lineage>
        <taxon>Bacteria</taxon>
        <taxon>Pseudomonadati</taxon>
        <taxon>Pseudomonadota</taxon>
        <taxon>Gammaproteobacteria</taxon>
        <taxon>Vibrionales</taxon>
        <taxon>Vibrionaceae</taxon>
        <taxon>Photobacterium</taxon>
    </lineage>
</organism>
<feature type="compositionally biased region" description="Basic and acidic residues" evidence="1">
    <location>
        <begin position="1"/>
        <end position="23"/>
    </location>
</feature>
<sequence length="38" mass="4503">MFHTFRDKKSRETGWAKQDEMEKASLSGRMGRDRSVWG</sequence>
<dbReference type="STRING" id="754436.JCM19237_1542"/>
<comment type="caution">
    <text evidence="2">The sequence shown here is derived from an EMBL/GenBank/DDBJ whole genome shotgun (WGS) entry which is preliminary data.</text>
</comment>
<protein>
    <submittedName>
        <fullName evidence="2">Uncharacterized protein</fullName>
    </submittedName>
</protein>
<evidence type="ECO:0000313" key="3">
    <source>
        <dbReference type="Proteomes" id="UP000029227"/>
    </source>
</evidence>